<dbReference type="GO" id="GO:0016740">
    <property type="term" value="F:transferase activity"/>
    <property type="evidence" value="ECO:0007669"/>
    <property type="project" value="UniProtKB-KW"/>
</dbReference>
<dbReference type="SUPFAM" id="SSF56112">
    <property type="entry name" value="Protein kinase-like (PK-like)"/>
    <property type="match status" value="1"/>
</dbReference>
<dbReference type="Gene3D" id="3.30.200.20">
    <property type="entry name" value="Phosphorylase Kinase, domain 1"/>
    <property type="match status" value="1"/>
</dbReference>
<evidence type="ECO:0000313" key="3">
    <source>
        <dbReference type="Proteomes" id="UP000015350"/>
    </source>
</evidence>
<feature type="domain" description="Aminoglycoside phosphotransferase" evidence="1">
    <location>
        <begin position="30"/>
        <end position="261"/>
    </location>
</feature>
<reference evidence="2 3" key="1">
    <citation type="submission" date="2013-04" db="EMBL/GenBank/DDBJ databases">
        <authorList>
            <person name="Kuznetsov B."/>
            <person name="Ivanovsky R."/>
        </authorList>
    </citation>
    <scope>NUCLEOTIDE SEQUENCE [LARGE SCALE GENOMIC DNA]</scope>
    <source>
        <strain evidence="2 3">MGU-K5</strain>
    </source>
</reference>
<organism evidence="2 3">
    <name type="scientific">Magnetospirillum fulvum MGU-K5</name>
    <dbReference type="NCBI Taxonomy" id="1316936"/>
    <lineage>
        <taxon>Bacteria</taxon>
        <taxon>Pseudomonadati</taxon>
        <taxon>Pseudomonadota</taxon>
        <taxon>Alphaproteobacteria</taxon>
        <taxon>Rhodospirillales</taxon>
        <taxon>Rhodospirillaceae</taxon>
        <taxon>Magnetospirillum</taxon>
    </lineage>
</organism>
<sequence length="335" mass="37420">MTADTITPRESLIRAFLARHGWGEAERGTLAGDASFRHYDRLRRGSETAVLMDAPPPQEDVRPFVALARHIESLGLSAPRLLGVDEVNGLLLLEDLGDRTYTRCLAAGEDETALYALATDVLAEITARPDAIPPGLPRYDDERLLTEAALLTDWYYPAVTGSPLPAPQREEYLAIWRRLFPLARLAPETLVLRDFHVDNLMRLNRPGLAGCGLLDFQDAVAGPATYDLMSLLEDARRDIDPLLIERMKQRWLARVGGLDRVSFEASWAVMAAQRHAKVIGIFTRLARRDGKPLYLGHIPRLWRLMTATLAHPALSELAAWLERTIPADRRTVPTP</sequence>
<gene>
    <name evidence="2" type="ORF">K678_10525</name>
</gene>
<comment type="caution">
    <text evidence="2">The sequence shown here is derived from an EMBL/GenBank/DDBJ whole genome shotgun (WGS) entry which is preliminary data.</text>
</comment>
<name>S9S6P0_MAGFU</name>
<dbReference type="PATRIC" id="fig|1316936.3.peg.2099"/>
<dbReference type="InterPro" id="IPR002575">
    <property type="entry name" value="Aminoglycoside_PTrfase"/>
</dbReference>
<dbReference type="Pfam" id="PF01636">
    <property type="entry name" value="APH"/>
    <property type="match status" value="1"/>
</dbReference>
<dbReference type="STRING" id="1316936.K678_10525"/>
<dbReference type="InterPro" id="IPR011009">
    <property type="entry name" value="Kinase-like_dom_sf"/>
</dbReference>
<dbReference type="AlphaFoldDB" id="S9S6P0"/>
<dbReference type="RefSeq" id="WP_021132421.1">
    <property type="nucleotide sequence ID" value="NZ_AQPH01000037.1"/>
</dbReference>
<evidence type="ECO:0000259" key="1">
    <source>
        <dbReference type="Pfam" id="PF01636"/>
    </source>
</evidence>
<protein>
    <submittedName>
        <fullName evidence="2">Phosphotransferase</fullName>
    </submittedName>
</protein>
<evidence type="ECO:0000313" key="2">
    <source>
        <dbReference type="EMBL" id="EPY01522.1"/>
    </source>
</evidence>
<dbReference type="Proteomes" id="UP000015350">
    <property type="component" value="Unassembled WGS sequence"/>
</dbReference>
<dbReference type="Gene3D" id="3.90.1200.10">
    <property type="match status" value="1"/>
</dbReference>
<dbReference type="eggNOG" id="COG3178">
    <property type="taxonomic scope" value="Bacteria"/>
</dbReference>
<keyword evidence="2" id="KW-0808">Transferase</keyword>
<accession>S9S6P0</accession>
<dbReference type="EMBL" id="AQPH01000037">
    <property type="protein sequence ID" value="EPY01522.1"/>
    <property type="molecule type" value="Genomic_DNA"/>
</dbReference>
<proteinExistence type="predicted"/>